<evidence type="ECO:0000256" key="3">
    <source>
        <dbReference type="ARBA" id="ARBA00022490"/>
    </source>
</evidence>
<keyword evidence="9" id="KW-1185">Reference proteome</keyword>
<dbReference type="OMA" id="HSAYMDY"/>
<name>A0AA38GXC2_TAXCH</name>
<gene>
    <name evidence="8" type="ORF">KI387_001540</name>
</gene>
<dbReference type="InterPro" id="IPR036322">
    <property type="entry name" value="WD40_repeat_dom_sf"/>
</dbReference>
<dbReference type="PROSITE" id="PS50082">
    <property type="entry name" value="WD_REPEATS_2"/>
    <property type="match status" value="2"/>
</dbReference>
<comment type="caution">
    <text evidence="8">The sequence shown here is derived from an EMBL/GenBank/DDBJ whole genome shotgun (WGS) entry which is preliminary data.</text>
</comment>
<comment type="similarity">
    <text evidence="2">Belongs to the WD repeat EDC4 family.</text>
</comment>
<keyword evidence="4 6" id="KW-0853">WD repeat</keyword>
<dbReference type="GO" id="GO:0000932">
    <property type="term" value="C:P-body"/>
    <property type="evidence" value="ECO:0007669"/>
    <property type="project" value="UniProtKB-SubCell"/>
</dbReference>
<feature type="repeat" description="WD" evidence="6">
    <location>
        <begin position="114"/>
        <end position="146"/>
    </location>
</feature>
<dbReference type="InterPro" id="IPR015943">
    <property type="entry name" value="WD40/YVTN_repeat-like_dom_sf"/>
</dbReference>
<dbReference type="InterPro" id="IPR045152">
    <property type="entry name" value="EDC4-like"/>
</dbReference>
<dbReference type="GO" id="GO:0031087">
    <property type="term" value="P:deadenylation-independent decapping of nuclear-transcribed mRNA"/>
    <property type="evidence" value="ECO:0007669"/>
    <property type="project" value="InterPro"/>
</dbReference>
<sequence length="1018" mass="113542">RVTDMAFCGDQVSLLASASSDGHVFIWSITETSGQEDDQMTRGKILFSIQVMGEWESVHPLVCWRNQDLVVGIDKYVLTLSAEELKKKIVSLGFAFDNPMKCHVGNLTGGIKFVGVHDLEVTALTIISRCPTLIASASRDGTVRIWRDQEPVAVTRFAPYEGLPVDSVSCLSPFENDLHMILTSGGQENRELKLWVPFDTSCLVPTADIGKWKCIETVELKNSTDRRPSPLYFNRTLRDSEASILLVGCTDDSSIYVVHVEFEAHSAYMDYLSKFSVELPISNLTARSDSSRDGEGIVEIFCVHEESIQLYTLHRSQCTPPAYNGLSGPLSSTGSYRHLQELDLSEPLGFSSAESNNYCTLEMDDRAESLSSVSRASESLSSRSTSSGFGSWIEVPKLFDHLRDVGSVQTTDFVLQEQKTTGSTKLNSMVTASFSQQKPVLGLTRNDSWNGTKYSPVVSLGKLPETVAMTSFTTCTVPSLSVGHKSHEILTFNNKWNVKACKPTDFEGCNDGYPYALNALSSTIDNKNLYAKNLVHSSVTDQSITGKINIALSSDFSDKKTVTMKNQKFHEMGETSDFNNWNMPSDMLSLINIEQVRDEIVCSKSIMDTREIELPECSDWNYIHRRSAPANICLPYVLGKYAYDGKIDPFQVHGEEAVMSTAAVGSSFLGGQSRNPVNFKATLDVCASSVQESLCTLASMHAEFQKHISVAVENSMHEESNRLDSCIAKHLERCLETYVDEIHSGFRKETTTRDNKQSVMHDMALVVSKIDFPSTARENIFTEISSLGPAITRSILSYSDRMETAVVRNISQKQEIITDQLEKSIVVAAGDYIIEQLQANFWSQTLQETVGSYFQDKALPLFEKLLRKVMERGETLSQENENGYTSHIRGDLASHLISVASMLKETLTFAKMDLRSMEEELREGLKRVLDLMHCNENYVFKRLCNDRNDREVYDDHEGTFHTAYISILVGAGMFEEAFIRILSLGDVNAVLWLCNQVVTNGVFKGFYPPDMPIVADCI</sequence>
<feature type="non-terminal residue" evidence="8">
    <location>
        <position position="1018"/>
    </location>
</feature>
<evidence type="ECO:0000256" key="5">
    <source>
        <dbReference type="ARBA" id="ARBA00022737"/>
    </source>
</evidence>
<feature type="domain" description="Enhancer of mRNA-decapping protein 4 WD40 repeat region" evidence="7">
    <location>
        <begin position="2"/>
        <end position="261"/>
    </location>
</feature>
<dbReference type="SUPFAM" id="SSF50978">
    <property type="entry name" value="WD40 repeat-like"/>
    <property type="match status" value="1"/>
</dbReference>
<dbReference type="PANTHER" id="PTHR15598">
    <property type="entry name" value="ENHANCER OF MRNA-DECAPPING PROTEIN 4"/>
    <property type="match status" value="1"/>
</dbReference>
<evidence type="ECO:0000313" key="8">
    <source>
        <dbReference type="EMBL" id="KAH9329432.1"/>
    </source>
</evidence>
<dbReference type="InterPro" id="IPR001680">
    <property type="entry name" value="WD40_rpt"/>
</dbReference>
<dbReference type="EMBL" id="JAHRHJ020000001">
    <property type="protein sequence ID" value="KAH9329432.1"/>
    <property type="molecule type" value="Genomic_DNA"/>
</dbReference>
<evidence type="ECO:0000256" key="6">
    <source>
        <dbReference type="PROSITE-ProRule" id="PRU00221"/>
    </source>
</evidence>
<evidence type="ECO:0000256" key="4">
    <source>
        <dbReference type="ARBA" id="ARBA00022574"/>
    </source>
</evidence>
<feature type="repeat" description="WD" evidence="6">
    <location>
        <begin position="1"/>
        <end position="37"/>
    </location>
</feature>
<accession>A0AA38GXC2</accession>
<proteinExistence type="inferred from homology"/>
<evidence type="ECO:0000313" key="9">
    <source>
        <dbReference type="Proteomes" id="UP000824469"/>
    </source>
</evidence>
<evidence type="ECO:0000256" key="1">
    <source>
        <dbReference type="ARBA" id="ARBA00004201"/>
    </source>
</evidence>
<dbReference type="AlphaFoldDB" id="A0AA38GXC2"/>
<protein>
    <recommendedName>
        <fullName evidence="7">Enhancer of mRNA-decapping protein 4 WD40 repeat region domain-containing protein</fullName>
    </recommendedName>
</protein>
<evidence type="ECO:0000256" key="2">
    <source>
        <dbReference type="ARBA" id="ARBA00009639"/>
    </source>
</evidence>
<comment type="subcellular location">
    <subcellularLocation>
        <location evidence="1">Cytoplasm</location>
        <location evidence="1">P-body</location>
    </subcellularLocation>
</comment>
<evidence type="ECO:0000259" key="7">
    <source>
        <dbReference type="Pfam" id="PF16529"/>
    </source>
</evidence>
<organism evidence="8 9">
    <name type="scientific">Taxus chinensis</name>
    <name type="common">Chinese yew</name>
    <name type="synonym">Taxus wallichiana var. chinensis</name>
    <dbReference type="NCBI Taxonomy" id="29808"/>
    <lineage>
        <taxon>Eukaryota</taxon>
        <taxon>Viridiplantae</taxon>
        <taxon>Streptophyta</taxon>
        <taxon>Embryophyta</taxon>
        <taxon>Tracheophyta</taxon>
        <taxon>Spermatophyta</taxon>
        <taxon>Pinopsida</taxon>
        <taxon>Pinidae</taxon>
        <taxon>Conifers II</taxon>
        <taxon>Cupressales</taxon>
        <taxon>Taxaceae</taxon>
        <taxon>Taxus</taxon>
    </lineage>
</organism>
<reference evidence="8 9" key="1">
    <citation type="journal article" date="2021" name="Nat. Plants">
        <title>The Taxus genome provides insights into paclitaxel biosynthesis.</title>
        <authorList>
            <person name="Xiong X."/>
            <person name="Gou J."/>
            <person name="Liao Q."/>
            <person name="Li Y."/>
            <person name="Zhou Q."/>
            <person name="Bi G."/>
            <person name="Li C."/>
            <person name="Du R."/>
            <person name="Wang X."/>
            <person name="Sun T."/>
            <person name="Guo L."/>
            <person name="Liang H."/>
            <person name="Lu P."/>
            <person name="Wu Y."/>
            <person name="Zhang Z."/>
            <person name="Ro D.K."/>
            <person name="Shang Y."/>
            <person name="Huang S."/>
            <person name="Yan J."/>
        </authorList>
    </citation>
    <scope>NUCLEOTIDE SEQUENCE [LARGE SCALE GENOMIC DNA]</scope>
    <source>
        <strain evidence="8">Ta-2019</strain>
    </source>
</reference>
<dbReference type="Gene3D" id="2.130.10.10">
    <property type="entry name" value="YVTN repeat-like/Quinoprotein amine dehydrogenase"/>
    <property type="match status" value="1"/>
</dbReference>
<dbReference type="InterPro" id="IPR032401">
    <property type="entry name" value="EDC4_WD40"/>
</dbReference>
<keyword evidence="5" id="KW-0677">Repeat</keyword>
<dbReference type="SMART" id="SM00320">
    <property type="entry name" value="WD40"/>
    <property type="match status" value="2"/>
</dbReference>
<dbReference type="Pfam" id="PF16529">
    <property type="entry name" value="Ge1_WD40"/>
    <property type="match status" value="1"/>
</dbReference>
<dbReference type="Proteomes" id="UP000824469">
    <property type="component" value="Unassembled WGS sequence"/>
</dbReference>
<keyword evidence="3" id="KW-0963">Cytoplasm</keyword>
<dbReference type="PANTHER" id="PTHR15598:SF5">
    <property type="entry name" value="ENHANCER OF MRNA-DECAPPING PROTEIN 4"/>
    <property type="match status" value="1"/>
</dbReference>